<dbReference type="GO" id="GO:0009002">
    <property type="term" value="F:serine-type D-Ala-D-Ala carboxypeptidase activity"/>
    <property type="evidence" value="ECO:0007669"/>
    <property type="project" value="InterPro"/>
</dbReference>
<evidence type="ECO:0000313" key="18">
    <source>
        <dbReference type="Proteomes" id="UP000320806"/>
    </source>
</evidence>
<dbReference type="GO" id="GO:0005886">
    <property type="term" value="C:plasma membrane"/>
    <property type="evidence" value="ECO:0007669"/>
    <property type="project" value="UniProtKB-SubCell"/>
</dbReference>
<proteinExistence type="inferred from homology"/>
<dbReference type="EMBL" id="VFMO01000001">
    <property type="protein sequence ID" value="TQJ14059.1"/>
    <property type="molecule type" value="Genomic_DNA"/>
</dbReference>
<evidence type="ECO:0000256" key="7">
    <source>
        <dbReference type="ARBA" id="ARBA00022692"/>
    </source>
</evidence>
<dbReference type="PANTHER" id="PTHR30627:SF2">
    <property type="entry name" value="PEPTIDOGLYCAN D,D-TRANSPEPTIDASE MRDA"/>
    <property type="match status" value="1"/>
</dbReference>
<keyword evidence="10" id="KW-0573">Peptidoglycan synthesis</keyword>
<dbReference type="SUPFAM" id="SSF56601">
    <property type="entry name" value="beta-lactamase/transpeptidase-like"/>
    <property type="match status" value="1"/>
</dbReference>
<dbReference type="NCBIfam" id="TIGR03423">
    <property type="entry name" value="pbp2_mrdA"/>
    <property type="match status" value="1"/>
</dbReference>
<evidence type="ECO:0000256" key="10">
    <source>
        <dbReference type="ARBA" id="ARBA00022984"/>
    </source>
</evidence>
<dbReference type="InterPro" id="IPR017790">
    <property type="entry name" value="Penicillin-binding_protein_2"/>
</dbReference>
<keyword evidence="7 14" id="KW-0812">Transmembrane</keyword>
<dbReference type="Pfam" id="PF00905">
    <property type="entry name" value="Transpeptidase"/>
    <property type="match status" value="1"/>
</dbReference>
<feature type="domain" description="Penicillin-binding protein dimerisation" evidence="16">
    <location>
        <begin position="70"/>
        <end position="255"/>
    </location>
</feature>
<keyword evidence="9" id="KW-0133">Cell shape</keyword>
<keyword evidence="13" id="KW-0961">Cell wall biogenesis/degradation</keyword>
<name>A0A542EFH8_9MICO</name>
<evidence type="ECO:0000256" key="8">
    <source>
        <dbReference type="ARBA" id="ARBA00022801"/>
    </source>
</evidence>
<evidence type="ECO:0000256" key="2">
    <source>
        <dbReference type="ARBA" id="ARBA00004236"/>
    </source>
</evidence>
<dbReference type="InterPro" id="IPR050515">
    <property type="entry name" value="Beta-lactam/transpept"/>
</dbReference>
<dbReference type="SUPFAM" id="SSF56519">
    <property type="entry name" value="Penicillin binding protein dimerisation domain"/>
    <property type="match status" value="1"/>
</dbReference>
<dbReference type="RefSeq" id="WP_246092359.1">
    <property type="nucleotide sequence ID" value="NZ_BAABCI010000034.1"/>
</dbReference>
<comment type="similarity">
    <text evidence="3">Belongs to the transpeptidase family.</text>
</comment>
<dbReference type="GO" id="GO:0008360">
    <property type="term" value="P:regulation of cell shape"/>
    <property type="evidence" value="ECO:0007669"/>
    <property type="project" value="UniProtKB-KW"/>
</dbReference>
<dbReference type="GO" id="GO:0008658">
    <property type="term" value="F:penicillin binding"/>
    <property type="evidence" value="ECO:0007669"/>
    <property type="project" value="InterPro"/>
</dbReference>
<dbReference type="AlphaFoldDB" id="A0A542EFH8"/>
<sequence>MRWRRDSIEYPRGYRANVAAPYTARIWAILVITVLVLGVLAGRLFQLQVVDGPAMKQAAQRINTRTVDAPATRGRILAADGTPLVTNGSTWVLTMDPTTLAESRDGGRAVLTRVQRLIGGDVEEMLGRTKACGTKDAPPAPVCFSGSPVEPIPVLSNVDPGLSMTLLERPEDFPGLAVRQQQVRRFPAPSAVNAAQVVGYLGRTNAADLQRDSSLNAADLLGRSGLESSYDKVLRGTSGRTVLAVDARGLPVRTVSTTPAVGGQDVLTHLDVPVQRAAESALAETIGRLRTAKRPVTGGAAVVLDASSGAVVAMASNPTYDPLVWTGGITAAEYRKLSDPKAHNPLTNRVIGTLQPPASTFKAVTMPAAIASGVDPKGRYECSSQVTVGSRVFKNYESAAFGAIDMPAALQVSCDTVFYRWAFARWISEGGLKGDVSKTDPYSQMAKQFGFGRRTGIDLPGEVAGNVPSRAWKLERWNTTKASMCRRAKSGYPEVSDTKQAEYFKKLAQENCSYGYQWQAGDAVNLSIGQGDMLVSPLQLAVGYAAVANGGTIWQPQVAAATRTSDGSAASRISPVANGRLVLSAAAQTVLTDGLRRVVTEPTGTAHPAFVDFPDDYPISGKTGTGEVYGKDATAWFASYGPKTRSGKQYVVVVMIEQGGLAARAAVPAARQIWDVLRTRP</sequence>
<keyword evidence="6" id="KW-0645">Protease</keyword>
<dbReference type="InterPro" id="IPR036138">
    <property type="entry name" value="PBP_dimer_sf"/>
</dbReference>
<evidence type="ECO:0000256" key="9">
    <source>
        <dbReference type="ARBA" id="ARBA00022960"/>
    </source>
</evidence>
<feature type="transmembrane region" description="Helical" evidence="14">
    <location>
        <begin position="22"/>
        <end position="45"/>
    </location>
</feature>
<organism evidence="17 18">
    <name type="scientific">Yimella lutea</name>
    <dbReference type="NCBI Taxonomy" id="587872"/>
    <lineage>
        <taxon>Bacteria</taxon>
        <taxon>Bacillati</taxon>
        <taxon>Actinomycetota</taxon>
        <taxon>Actinomycetes</taxon>
        <taxon>Micrococcales</taxon>
        <taxon>Dermacoccaceae</taxon>
        <taxon>Yimella</taxon>
    </lineage>
</organism>
<keyword evidence="4" id="KW-1003">Cell membrane</keyword>
<dbReference type="Proteomes" id="UP000320806">
    <property type="component" value="Unassembled WGS sequence"/>
</dbReference>
<evidence type="ECO:0000256" key="3">
    <source>
        <dbReference type="ARBA" id="ARBA00007171"/>
    </source>
</evidence>
<protein>
    <submittedName>
        <fullName evidence="17">Penicillin-binding protein 2</fullName>
    </submittedName>
</protein>
<dbReference type="Gene3D" id="3.40.710.10">
    <property type="entry name" value="DD-peptidase/beta-lactamase superfamily"/>
    <property type="match status" value="1"/>
</dbReference>
<evidence type="ECO:0000256" key="5">
    <source>
        <dbReference type="ARBA" id="ARBA00022519"/>
    </source>
</evidence>
<keyword evidence="8" id="KW-0378">Hydrolase</keyword>
<accession>A0A542EFH8</accession>
<evidence type="ECO:0000259" key="16">
    <source>
        <dbReference type="Pfam" id="PF03717"/>
    </source>
</evidence>
<keyword evidence="18" id="KW-1185">Reference proteome</keyword>
<reference evidence="17 18" key="1">
    <citation type="submission" date="2019-06" db="EMBL/GenBank/DDBJ databases">
        <title>Sequencing the genomes of 1000 actinobacteria strains.</title>
        <authorList>
            <person name="Klenk H.-P."/>
        </authorList>
    </citation>
    <scope>NUCLEOTIDE SEQUENCE [LARGE SCALE GENOMIC DNA]</scope>
    <source>
        <strain evidence="17 18">DSM 19828</strain>
    </source>
</reference>
<evidence type="ECO:0000256" key="12">
    <source>
        <dbReference type="ARBA" id="ARBA00023136"/>
    </source>
</evidence>
<evidence type="ECO:0000256" key="11">
    <source>
        <dbReference type="ARBA" id="ARBA00022989"/>
    </source>
</evidence>
<evidence type="ECO:0000256" key="13">
    <source>
        <dbReference type="ARBA" id="ARBA00023316"/>
    </source>
</evidence>
<keyword evidence="12 14" id="KW-0472">Membrane</keyword>
<gene>
    <name evidence="17" type="ORF">FB459_1505</name>
</gene>
<evidence type="ECO:0000256" key="1">
    <source>
        <dbReference type="ARBA" id="ARBA00004167"/>
    </source>
</evidence>
<dbReference type="GO" id="GO:0006508">
    <property type="term" value="P:proteolysis"/>
    <property type="evidence" value="ECO:0007669"/>
    <property type="project" value="UniProtKB-KW"/>
</dbReference>
<dbReference type="Gene3D" id="3.90.1310.10">
    <property type="entry name" value="Penicillin-binding protein 2a (Domain 2)"/>
    <property type="match status" value="1"/>
</dbReference>
<dbReference type="PANTHER" id="PTHR30627">
    <property type="entry name" value="PEPTIDOGLYCAN D,D-TRANSPEPTIDASE"/>
    <property type="match status" value="1"/>
</dbReference>
<dbReference type="GO" id="GO:0009252">
    <property type="term" value="P:peptidoglycan biosynthetic process"/>
    <property type="evidence" value="ECO:0007669"/>
    <property type="project" value="UniProtKB-KW"/>
</dbReference>
<dbReference type="GO" id="GO:0071555">
    <property type="term" value="P:cell wall organization"/>
    <property type="evidence" value="ECO:0007669"/>
    <property type="project" value="UniProtKB-KW"/>
</dbReference>
<dbReference type="Pfam" id="PF03717">
    <property type="entry name" value="PBP_dimer"/>
    <property type="match status" value="1"/>
</dbReference>
<dbReference type="InterPro" id="IPR001460">
    <property type="entry name" value="PCN-bd_Tpept"/>
</dbReference>
<comment type="caution">
    <text evidence="17">The sequence shown here is derived from an EMBL/GenBank/DDBJ whole genome shotgun (WGS) entry which is preliminary data.</text>
</comment>
<comment type="subcellular location">
    <subcellularLocation>
        <location evidence="2">Cell membrane</location>
    </subcellularLocation>
    <subcellularLocation>
        <location evidence="1">Membrane</location>
        <topology evidence="1">Single-pass membrane protein</topology>
    </subcellularLocation>
</comment>
<evidence type="ECO:0000256" key="14">
    <source>
        <dbReference type="SAM" id="Phobius"/>
    </source>
</evidence>
<evidence type="ECO:0000313" key="17">
    <source>
        <dbReference type="EMBL" id="TQJ14059.1"/>
    </source>
</evidence>
<evidence type="ECO:0000259" key="15">
    <source>
        <dbReference type="Pfam" id="PF00905"/>
    </source>
</evidence>
<keyword evidence="5" id="KW-0997">Cell inner membrane</keyword>
<dbReference type="InterPro" id="IPR005311">
    <property type="entry name" value="PBP_dimer"/>
</dbReference>
<keyword evidence="11 14" id="KW-1133">Transmembrane helix</keyword>
<dbReference type="InterPro" id="IPR012338">
    <property type="entry name" value="Beta-lactam/transpept-like"/>
</dbReference>
<dbReference type="GO" id="GO:0071972">
    <property type="term" value="F:peptidoglycan L,D-transpeptidase activity"/>
    <property type="evidence" value="ECO:0007669"/>
    <property type="project" value="TreeGrafter"/>
</dbReference>
<evidence type="ECO:0000256" key="6">
    <source>
        <dbReference type="ARBA" id="ARBA00022670"/>
    </source>
</evidence>
<evidence type="ECO:0000256" key="4">
    <source>
        <dbReference type="ARBA" id="ARBA00022475"/>
    </source>
</evidence>
<feature type="domain" description="Penicillin-binding protein transpeptidase" evidence="15">
    <location>
        <begin position="299"/>
        <end position="673"/>
    </location>
</feature>